<keyword evidence="4" id="KW-0297">G-protein coupled receptor</keyword>
<evidence type="ECO:0000256" key="3">
    <source>
        <dbReference type="ARBA" id="ARBA00022989"/>
    </source>
</evidence>
<dbReference type="PANTHER" id="PTHR24240">
    <property type="entry name" value="OPSIN"/>
    <property type="match status" value="1"/>
</dbReference>
<feature type="domain" description="G-protein coupled receptors family 1 profile" evidence="10">
    <location>
        <begin position="49"/>
        <end position="305"/>
    </location>
</feature>
<dbReference type="InterPro" id="IPR000276">
    <property type="entry name" value="GPCR_Rhodpsn"/>
</dbReference>
<evidence type="ECO:0000256" key="4">
    <source>
        <dbReference type="ARBA" id="ARBA00023040"/>
    </source>
</evidence>
<dbReference type="Gene3D" id="1.20.1070.10">
    <property type="entry name" value="Rhodopsin 7-helix transmembrane proteins"/>
    <property type="match status" value="1"/>
</dbReference>
<evidence type="ECO:0000256" key="8">
    <source>
        <dbReference type="SAM" id="MobiDB-lite"/>
    </source>
</evidence>
<dbReference type="EMBL" id="CP111020">
    <property type="protein sequence ID" value="WAR13881.1"/>
    <property type="molecule type" value="Genomic_DNA"/>
</dbReference>
<protein>
    <submittedName>
        <fullName evidence="11">OPSX-like protein</fullName>
    </submittedName>
</protein>
<evidence type="ECO:0000256" key="1">
    <source>
        <dbReference type="ARBA" id="ARBA00004141"/>
    </source>
</evidence>
<feature type="transmembrane region" description="Helical" evidence="9">
    <location>
        <begin position="147"/>
        <end position="168"/>
    </location>
</feature>
<dbReference type="CDD" id="cd14969">
    <property type="entry name" value="7tmA_Opsins_type2_animals"/>
    <property type="match status" value="1"/>
</dbReference>
<accession>A0ABY7EZ03</accession>
<evidence type="ECO:0000256" key="6">
    <source>
        <dbReference type="ARBA" id="ARBA00023170"/>
    </source>
</evidence>
<feature type="transmembrane region" description="Helical" evidence="9">
    <location>
        <begin position="107"/>
        <end position="126"/>
    </location>
</feature>
<evidence type="ECO:0000313" key="12">
    <source>
        <dbReference type="Proteomes" id="UP001164746"/>
    </source>
</evidence>
<keyword evidence="6" id="KW-0675">Receptor</keyword>
<gene>
    <name evidence="11" type="ORF">MAR_003986</name>
</gene>
<name>A0ABY7EZ03_MYAAR</name>
<feature type="transmembrane region" description="Helical" evidence="9">
    <location>
        <begin position="249"/>
        <end position="269"/>
    </location>
</feature>
<keyword evidence="5 9" id="KW-0472">Membrane</keyword>
<keyword evidence="12" id="KW-1185">Reference proteome</keyword>
<comment type="subcellular location">
    <subcellularLocation>
        <location evidence="1">Membrane</location>
        <topology evidence="1">Multi-pass membrane protein</topology>
    </subcellularLocation>
</comment>
<keyword evidence="3 9" id="KW-1133">Transmembrane helix</keyword>
<dbReference type="PROSITE" id="PS50262">
    <property type="entry name" value="G_PROTEIN_RECEP_F1_2"/>
    <property type="match status" value="1"/>
</dbReference>
<feature type="transmembrane region" description="Helical" evidence="9">
    <location>
        <begin position="69"/>
        <end position="95"/>
    </location>
</feature>
<dbReference type="InterPro" id="IPR050125">
    <property type="entry name" value="GPCR_opsins"/>
</dbReference>
<dbReference type="SUPFAM" id="SSF81321">
    <property type="entry name" value="Family A G protein-coupled receptor-like"/>
    <property type="match status" value="1"/>
</dbReference>
<organism evidence="11 12">
    <name type="scientific">Mya arenaria</name>
    <name type="common">Soft-shell clam</name>
    <dbReference type="NCBI Taxonomy" id="6604"/>
    <lineage>
        <taxon>Eukaryota</taxon>
        <taxon>Metazoa</taxon>
        <taxon>Spiralia</taxon>
        <taxon>Lophotrochozoa</taxon>
        <taxon>Mollusca</taxon>
        <taxon>Bivalvia</taxon>
        <taxon>Autobranchia</taxon>
        <taxon>Heteroconchia</taxon>
        <taxon>Euheterodonta</taxon>
        <taxon>Imparidentia</taxon>
        <taxon>Neoheterodontei</taxon>
        <taxon>Myida</taxon>
        <taxon>Myoidea</taxon>
        <taxon>Myidae</taxon>
        <taxon>Mya</taxon>
    </lineage>
</organism>
<dbReference type="InterPro" id="IPR017452">
    <property type="entry name" value="GPCR_Rhodpsn_7TM"/>
</dbReference>
<reference evidence="11" key="1">
    <citation type="submission" date="2022-11" db="EMBL/GenBank/DDBJ databases">
        <title>Centuries of genome instability and evolution in soft-shell clam transmissible cancer (bioRxiv).</title>
        <authorList>
            <person name="Hart S.F.M."/>
            <person name="Yonemitsu M.A."/>
            <person name="Giersch R.M."/>
            <person name="Beal B.F."/>
            <person name="Arriagada G."/>
            <person name="Davis B.W."/>
            <person name="Ostrander E.A."/>
            <person name="Goff S.P."/>
            <person name="Metzger M.J."/>
        </authorList>
    </citation>
    <scope>NUCLEOTIDE SEQUENCE</scope>
    <source>
        <strain evidence="11">MELC-2E11</strain>
        <tissue evidence="11">Siphon/mantle</tissue>
    </source>
</reference>
<evidence type="ECO:0000313" key="11">
    <source>
        <dbReference type="EMBL" id="WAR13881.1"/>
    </source>
</evidence>
<feature type="transmembrane region" description="Helical" evidence="9">
    <location>
        <begin position="34"/>
        <end position="57"/>
    </location>
</feature>
<sequence>MSYVNETVIPDNPYKGLTFLEVKRIQYPVWGHQIVGGFLLLVLIGGFMENLLIMFIFWKNKELLSPTNIFILAVAIGDFGMACLGVPLPIIGALNGKWFMGEFLCKWQAFVVYFVGLSQMYLLMAVSVDRYVVITKPHLALRITKKVAIACMASCFGLAFFLALMPLIGWSSYGLEASGVFCGLRWEDHSARNTSYIAMIFFFCYFGPIGVMIFSYYHLFMAVKMRNRNTVLDVNSRVARRNIKIEIRLLKSCVVMCLVYWAVWTPYAIVSLSQVCGYSDSIPLVLTEIPRATAKSQIVWNPIIYVATNKQFRDAFYATLPCKRLREKVQKPPEERGKTHDRPDEDHETTNV</sequence>
<keyword evidence="2 9" id="KW-0812">Transmembrane</keyword>
<dbReference type="Pfam" id="PF00001">
    <property type="entry name" value="7tm_1"/>
    <property type="match status" value="1"/>
</dbReference>
<feature type="transmembrane region" description="Helical" evidence="9">
    <location>
        <begin position="196"/>
        <end position="219"/>
    </location>
</feature>
<feature type="region of interest" description="Disordered" evidence="8">
    <location>
        <begin position="328"/>
        <end position="352"/>
    </location>
</feature>
<evidence type="ECO:0000256" key="2">
    <source>
        <dbReference type="ARBA" id="ARBA00022692"/>
    </source>
</evidence>
<dbReference type="Proteomes" id="UP001164746">
    <property type="component" value="Chromosome 9"/>
</dbReference>
<dbReference type="PRINTS" id="PR00237">
    <property type="entry name" value="GPCRRHODOPSN"/>
</dbReference>
<evidence type="ECO:0000259" key="10">
    <source>
        <dbReference type="PROSITE" id="PS50262"/>
    </source>
</evidence>
<keyword evidence="7" id="KW-0807">Transducer</keyword>
<proteinExistence type="predicted"/>
<evidence type="ECO:0000256" key="7">
    <source>
        <dbReference type="ARBA" id="ARBA00023224"/>
    </source>
</evidence>
<evidence type="ECO:0000256" key="5">
    <source>
        <dbReference type="ARBA" id="ARBA00023136"/>
    </source>
</evidence>
<evidence type="ECO:0000256" key="9">
    <source>
        <dbReference type="SAM" id="Phobius"/>
    </source>
</evidence>